<keyword evidence="3" id="KW-1185">Reference proteome</keyword>
<evidence type="ECO:0000313" key="2">
    <source>
        <dbReference type="EMBL" id="PMD24290.1"/>
    </source>
</evidence>
<evidence type="ECO:0000256" key="1">
    <source>
        <dbReference type="SAM" id="MobiDB-lite"/>
    </source>
</evidence>
<dbReference type="EMBL" id="KZ613473">
    <property type="protein sequence ID" value="PMD24290.1"/>
    <property type="molecule type" value="Genomic_DNA"/>
</dbReference>
<dbReference type="Proteomes" id="UP000235672">
    <property type="component" value="Unassembled WGS sequence"/>
</dbReference>
<evidence type="ECO:0000313" key="3">
    <source>
        <dbReference type="Proteomes" id="UP000235672"/>
    </source>
</evidence>
<protein>
    <submittedName>
        <fullName evidence="2">Uncharacterized protein</fullName>
    </submittedName>
</protein>
<proteinExistence type="predicted"/>
<dbReference type="AlphaFoldDB" id="A0A2J6QDE7"/>
<name>A0A2J6QDE7_9HELO</name>
<accession>A0A2J6QDE7</accession>
<feature type="compositionally biased region" description="Polar residues" evidence="1">
    <location>
        <begin position="74"/>
        <end position="83"/>
    </location>
</feature>
<feature type="region of interest" description="Disordered" evidence="1">
    <location>
        <begin position="67"/>
        <end position="93"/>
    </location>
</feature>
<reference evidence="2 3" key="1">
    <citation type="submission" date="2016-05" db="EMBL/GenBank/DDBJ databases">
        <title>A degradative enzymes factory behind the ericoid mycorrhizal symbiosis.</title>
        <authorList>
            <consortium name="DOE Joint Genome Institute"/>
            <person name="Martino E."/>
            <person name="Morin E."/>
            <person name="Grelet G."/>
            <person name="Kuo A."/>
            <person name="Kohler A."/>
            <person name="Daghino S."/>
            <person name="Barry K."/>
            <person name="Choi C."/>
            <person name="Cichocki N."/>
            <person name="Clum A."/>
            <person name="Copeland A."/>
            <person name="Hainaut M."/>
            <person name="Haridas S."/>
            <person name="Labutti K."/>
            <person name="Lindquist E."/>
            <person name="Lipzen A."/>
            <person name="Khouja H.-R."/>
            <person name="Murat C."/>
            <person name="Ohm R."/>
            <person name="Olson A."/>
            <person name="Spatafora J."/>
            <person name="Veneault-Fourrey C."/>
            <person name="Henrissat B."/>
            <person name="Grigoriev I."/>
            <person name="Martin F."/>
            <person name="Perotto S."/>
        </authorList>
    </citation>
    <scope>NUCLEOTIDE SEQUENCE [LARGE SCALE GENOMIC DNA]</scope>
    <source>
        <strain evidence="2 3">UAMH 7357</strain>
    </source>
</reference>
<organism evidence="2 3">
    <name type="scientific">Hyaloscypha hepaticicola</name>
    <dbReference type="NCBI Taxonomy" id="2082293"/>
    <lineage>
        <taxon>Eukaryota</taxon>
        <taxon>Fungi</taxon>
        <taxon>Dikarya</taxon>
        <taxon>Ascomycota</taxon>
        <taxon>Pezizomycotina</taxon>
        <taxon>Leotiomycetes</taxon>
        <taxon>Helotiales</taxon>
        <taxon>Hyaloscyphaceae</taxon>
        <taxon>Hyaloscypha</taxon>
    </lineage>
</organism>
<gene>
    <name evidence="2" type="ORF">NA56DRAFT_33128</name>
</gene>
<sequence length="163" mass="17926">MARYGKARAGSIVRCAERNSAREIFHLSSVSWNPLLLHTKTKPDRSTARARGCPACLIGAATSSIHPPLPRFDSGSSTNSISPSAARDREGARDPQSRLCLLTCLEAPHQPYNNLPRGIESTHPSPSIRRILHKARTRTDRILHFGALREPHINKPSASHSRS</sequence>